<sequence>MPATDSLCEMEIDDCPNLKELPFLINKERPLGMRIEASEKWWERLEWEDAQLKELLQPFLNPKALKCIRMVGKFQFNWSLQFN</sequence>
<dbReference type="Proteomes" id="UP000827976">
    <property type="component" value="Chromosome 2"/>
</dbReference>
<keyword evidence="2" id="KW-1185">Reference proteome</keyword>
<organism evidence="1 2">
    <name type="scientific">Dioscorea alata</name>
    <name type="common">Purple yam</name>
    <dbReference type="NCBI Taxonomy" id="55571"/>
    <lineage>
        <taxon>Eukaryota</taxon>
        <taxon>Viridiplantae</taxon>
        <taxon>Streptophyta</taxon>
        <taxon>Embryophyta</taxon>
        <taxon>Tracheophyta</taxon>
        <taxon>Spermatophyta</taxon>
        <taxon>Magnoliopsida</taxon>
        <taxon>Liliopsida</taxon>
        <taxon>Dioscoreales</taxon>
        <taxon>Dioscoreaceae</taxon>
        <taxon>Dioscorea</taxon>
    </lineage>
</organism>
<name>A0ACB7WPE2_DIOAL</name>
<accession>A0ACB7WPE2</accession>
<dbReference type="EMBL" id="CM037012">
    <property type="protein sequence ID" value="KAH7690213.1"/>
    <property type="molecule type" value="Genomic_DNA"/>
</dbReference>
<proteinExistence type="predicted"/>
<comment type="caution">
    <text evidence="1">The sequence shown here is derived from an EMBL/GenBank/DDBJ whole genome shotgun (WGS) entry which is preliminary data.</text>
</comment>
<evidence type="ECO:0000313" key="1">
    <source>
        <dbReference type="EMBL" id="KAH7690213.1"/>
    </source>
</evidence>
<gene>
    <name evidence="1" type="ORF">IHE45_02G031700</name>
</gene>
<reference evidence="2" key="1">
    <citation type="journal article" date="2022" name="Nat. Commun.">
        <title>Chromosome evolution and the genetic basis of agronomically important traits in greater yam.</title>
        <authorList>
            <person name="Bredeson J.V."/>
            <person name="Lyons J.B."/>
            <person name="Oniyinde I.O."/>
            <person name="Okereke N.R."/>
            <person name="Kolade O."/>
            <person name="Nnabue I."/>
            <person name="Nwadili C.O."/>
            <person name="Hribova E."/>
            <person name="Parker M."/>
            <person name="Nwogha J."/>
            <person name="Shu S."/>
            <person name="Carlson J."/>
            <person name="Kariba R."/>
            <person name="Muthemba S."/>
            <person name="Knop K."/>
            <person name="Barton G.J."/>
            <person name="Sherwood A.V."/>
            <person name="Lopez-Montes A."/>
            <person name="Asiedu R."/>
            <person name="Jamnadass R."/>
            <person name="Muchugi A."/>
            <person name="Goodstein D."/>
            <person name="Egesi C.N."/>
            <person name="Featherston J."/>
            <person name="Asfaw A."/>
            <person name="Simpson G.G."/>
            <person name="Dolezel J."/>
            <person name="Hendre P.S."/>
            <person name="Van Deynze A."/>
            <person name="Kumar P.L."/>
            <person name="Obidiegwu J.E."/>
            <person name="Bhattacharjee R."/>
            <person name="Rokhsar D.S."/>
        </authorList>
    </citation>
    <scope>NUCLEOTIDE SEQUENCE [LARGE SCALE GENOMIC DNA]</scope>
    <source>
        <strain evidence="2">cv. TDa95/00328</strain>
    </source>
</reference>
<evidence type="ECO:0000313" key="2">
    <source>
        <dbReference type="Proteomes" id="UP000827976"/>
    </source>
</evidence>
<protein>
    <submittedName>
        <fullName evidence="1">Uncharacterized protein</fullName>
    </submittedName>
</protein>